<evidence type="ECO:0000313" key="1">
    <source>
        <dbReference type="EMBL" id="JAU71740.1"/>
    </source>
</evidence>
<dbReference type="InterPro" id="IPR043129">
    <property type="entry name" value="ATPase_NBD"/>
</dbReference>
<dbReference type="AlphaFoldDB" id="A0A1J3HXY9"/>
<proteinExistence type="predicted"/>
<gene>
    <name evidence="1" type="ORF">LE_TR3449_c1_g1_i1_g.11206</name>
</gene>
<organism evidence="1">
    <name type="scientific">Noccaea caerulescens</name>
    <name type="common">Alpine penny-cress</name>
    <name type="synonym">Thlaspi caerulescens</name>
    <dbReference type="NCBI Taxonomy" id="107243"/>
    <lineage>
        <taxon>Eukaryota</taxon>
        <taxon>Viridiplantae</taxon>
        <taxon>Streptophyta</taxon>
        <taxon>Embryophyta</taxon>
        <taxon>Tracheophyta</taxon>
        <taxon>Spermatophyta</taxon>
        <taxon>Magnoliopsida</taxon>
        <taxon>eudicotyledons</taxon>
        <taxon>Gunneridae</taxon>
        <taxon>Pentapetalae</taxon>
        <taxon>rosids</taxon>
        <taxon>malvids</taxon>
        <taxon>Brassicales</taxon>
        <taxon>Brassicaceae</taxon>
        <taxon>Coluteocarpeae</taxon>
        <taxon>Noccaea</taxon>
    </lineage>
</organism>
<dbReference type="SUPFAM" id="SSF53067">
    <property type="entry name" value="Actin-like ATPase domain"/>
    <property type="match status" value="1"/>
</dbReference>
<dbReference type="Pfam" id="PF00022">
    <property type="entry name" value="Actin"/>
    <property type="match status" value="1"/>
</dbReference>
<dbReference type="InterPro" id="IPR004000">
    <property type="entry name" value="Actin"/>
</dbReference>
<dbReference type="EMBL" id="GEVL01005601">
    <property type="protein sequence ID" value="JAU71740.1"/>
    <property type="molecule type" value="Transcribed_RNA"/>
</dbReference>
<reference evidence="1" key="1">
    <citation type="submission" date="2016-07" db="EMBL/GenBank/DDBJ databases">
        <title>De novo transcriptome assembly of four accessions of the metal hyperaccumulator plant Noccaea caerulescens.</title>
        <authorList>
            <person name="Blande D."/>
            <person name="Halimaa P."/>
            <person name="Tervahauta A.I."/>
            <person name="Aarts M.G."/>
            <person name="Karenlampi S.O."/>
        </authorList>
    </citation>
    <scope>NUCLEOTIDE SEQUENCE</scope>
</reference>
<accession>A0A1J3HXY9</accession>
<dbReference type="Gene3D" id="3.30.420.40">
    <property type="match status" value="1"/>
</dbReference>
<sequence length="79" mass="8839">MAPEVYFSEKGEDGFRGIQHLISQSLEKCEPDQRKELIPNIQLVGGGSSFTTTPDRLQRELLEADFSGYGAKMKVFTTN</sequence>
<name>A0A1J3HXY9_NOCCA</name>
<protein>
    <submittedName>
        <fullName evidence="1">Actin-related protein 4</fullName>
    </submittedName>
</protein>